<evidence type="ECO:0000256" key="4">
    <source>
        <dbReference type="ARBA" id="ARBA00022679"/>
    </source>
</evidence>
<feature type="binding site" evidence="11">
    <location>
        <position position="295"/>
    </location>
    <ligand>
        <name>Mg(2+)</name>
        <dbReference type="ChEBI" id="CHEBI:18420"/>
    </ligand>
</feature>
<dbReference type="InterPro" id="IPR003374">
    <property type="entry name" value="ApbE-like_sf"/>
</dbReference>
<dbReference type="PANTHER" id="PTHR30040:SF2">
    <property type="entry name" value="FAD:PROTEIN FMN TRANSFERASE"/>
    <property type="match status" value="1"/>
</dbReference>
<dbReference type="EMBL" id="BGZJ01000001">
    <property type="protein sequence ID" value="GBO93529.1"/>
    <property type="molecule type" value="Genomic_DNA"/>
</dbReference>
<evidence type="ECO:0000256" key="11">
    <source>
        <dbReference type="PIRSR" id="PIRSR006268-2"/>
    </source>
</evidence>
<feature type="binding site" evidence="11">
    <location>
        <position position="299"/>
    </location>
    <ligand>
        <name>Mg(2+)</name>
        <dbReference type="ChEBI" id="CHEBI:18420"/>
    </ligand>
</feature>
<keyword evidence="5 10" id="KW-0479">Metal-binding</keyword>
<dbReference type="RefSeq" id="WP_116269894.1">
    <property type="nucleotide sequence ID" value="NZ_BGZJ01000001.1"/>
</dbReference>
<evidence type="ECO:0000256" key="3">
    <source>
        <dbReference type="ARBA" id="ARBA00022630"/>
    </source>
</evidence>
<dbReference type="AlphaFoldDB" id="A0A388SDH1"/>
<dbReference type="Gene3D" id="3.10.520.10">
    <property type="entry name" value="ApbE-like domains"/>
    <property type="match status" value="1"/>
</dbReference>
<dbReference type="InterPro" id="IPR024932">
    <property type="entry name" value="ApbE"/>
</dbReference>
<feature type="signal peptide" evidence="12">
    <location>
        <begin position="1"/>
        <end position="25"/>
    </location>
</feature>
<evidence type="ECO:0000256" key="9">
    <source>
        <dbReference type="ARBA" id="ARBA00048540"/>
    </source>
</evidence>
<dbReference type="GO" id="GO:0016740">
    <property type="term" value="F:transferase activity"/>
    <property type="evidence" value="ECO:0007669"/>
    <property type="project" value="UniProtKB-UniRule"/>
</dbReference>
<evidence type="ECO:0000256" key="8">
    <source>
        <dbReference type="ARBA" id="ARBA00031306"/>
    </source>
</evidence>
<sequence length="357" mass="38706">MISRRHFLQATLPLIASAAAPAAFAAVSQESEFSAQKTTFSMGTMIFLQVYAPTQEKADLWLGKADDEMNRLASLMTVHEADSPLLEVIRHSGTDVEVPPEVAEVVEDSIVVARESDGAFEPTIGKLVDVWKIGFGGKTVPSEAAIREALKYVDWRKIRVTRRDGKCYIYIAPGQDIDMGGIAKGYIGTKMADFLSGLGMKRGLLNLGGNVVLIGSAPGNRPWKIGLQHPLEERNGFFAVVSAENESVITSGAYERKLQTHGKTYGHILSPVTGYPVTTDLSSVTIVDKDGAKADAWCTALFAMGKKKSLELLSRRPDLEAILMSADCKAVYMTPGIAKRCTITEPSVIERTVLVRG</sequence>
<feature type="binding site" evidence="11">
    <location>
        <position position="181"/>
    </location>
    <ligand>
        <name>Mg(2+)</name>
        <dbReference type="ChEBI" id="CHEBI:18420"/>
    </ligand>
</feature>
<comment type="caution">
    <text evidence="13">The sequence shown here is derived from an EMBL/GenBank/DDBJ whole genome shotgun (WGS) entry which is preliminary data.</text>
</comment>
<evidence type="ECO:0000256" key="5">
    <source>
        <dbReference type="ARBA" id="ARBA00022723"/>
    </source>
</evidence>
<comment type="cofactor">
    <cofactor evidence="11">
        <name>Mg(2+)</name>
        <dbReference type="ChEBI" id="CHEBI:18420"/>
    </cofactor>
    <cofactor evidence="11">
        <name>Mn(2+)</name>
        <dbReference type="ChEBI" id="CHEBI:29035"/>
    </cofactor>
    <text evidence="11">Magnesium. Can also use manganese.</text>
</comment>
<feature type="chain" id="PRO_5039946894" description="FAD:protein FMN transferase" evidence="12">
    <location>
        <begin position="26"/>
        <end position="357"/>
    </location>
</feature>
<keyword evidence="12" id="KW-0732">Signal</keyword>
<evidence type="ECO:0000313" key="14">
    <source>
        <dbReference type="Proteomes" id="UP000266091"/>
    </source>
</evidence>
<gene>
    <name evidence="13" type="ORF">MESMUL_08830</name>
</gene>
<dbReference type="GO" id="GO:0046872">
    <property type="term" value="F:metal ion binding"/>
    <property type="evidence" value="ECO:0007669"/>
    <property type="project" value="UniProtKB-UniRule"/>
</dbReference>
<evidence type="ECO:0000256" key="7">
    <source>
        <dbReference type="ARBA" id="ARBA00022842"/>
    </source>
</evidence>
<evidence type="ECO:0000256" key="10">
    <source>
        <dbReference type="PIRNR" id="PIRNR006268"/>
    </source>
</evidence>
<accession>A0A401LJH6</accession>
<reference evidence="13 14" key="1">
    <citation type="journal article" date="2018" name="Int. J. Syst. Evol. Microbiol.">
        <title>Mesosutterella multiformis gen. nov., sp. nov., a member of the family Sutterellaceae and Sutterella megalosphaeroides sp. nov., isolated from human faeces.</title>
        <authorList>
            <person name="Sakamoto M."/>
            <person name="Ikeyama N."/>
            <person name="Kunihiro T."/>
            <person name="Iino T."/>
            <person name="Yuki M."/>
            <person name="Ohkuma M."/>
        </authorList>
    </citation>
    <scope>NUCLEOTIDE SEQUENCE [LARGE SCALE GENOMIC DNA]</scope>
    <source>
        <strain evidence="13 14">4NBBH2</strain>
    </source>
</reference>
<organism evidence="13 14">
    <name type="scientific">Mesosutterella multiformis</name>
    <dbReference type="NCBI Taxonomy" id="2259133"/>
    <lineage>
        <taxon>Bacteria</taxon>
        <taxon>Pseudomonadati</taxon>
        <taxon>Pseudomonadota</taxon>
        <taxon>Betaproteobacteria</taxon>
        <taxon>Burkholderiales</taxon>
        <taxon>Sutterellaceae</taxon>
        <taxon>Mesosutterella</taxon>
    </lineage>
</organism>
<keyword evidence="14" id="KW-1185">Reference proteome</keyword>
<dbReference type="InterPro" id="IPR006311">
    <property type="entry name" value="TAT_signal"/>
</dbReference>
<dbReference type="Proteomes" id="UP000266091">
    <property type="component" value="Unassembled WGS sequence"/>
</dbReference>
<proteinExistence type="inferred from homology"/>
<keyword evidence="4 10" id="KW-0808">Transferase</keyword>
<keyword evidence="6 10" id="KW-0274">FAD</keyword>
<evidence type="ECO:0000256" key="2">
    <source>
        <dbReference type="ARBA" id="ARBA00016337"/>
    </source>
</evidence>
<accession>A0A388SDH1</accession>
<name>A0A388SDH1_9BURK</name>
<evidence type="ECO:0000256" key="12">
    <source>
        <dbReference type="SAM" id="SignalP"/>
    </source>
</evidence>
<dbReference type="PROSITE" id="PS51318">
    <property type="entry name" value="TAT"/>
    <property type="match status" value="1"/>
</dbReference>
<comment type="catalytic activity">
    <reaction evidence="9 10">
        <text>L-threonyl-[protein] + FAD = FMN-L-threonyl-[protein] + AMP + H(+)</text>
        <dbReference type="Rhea" id="RHEA:36847"/>
        <dbReference type="Rhea" id="RHEA-COMP:11060"/>
        <dbReference type="Rhea" id="RHEA-COMP:11061"/>
        <dbReference type="ChEBI" id="CHEBI:15378"/>
        <dbReference type="ChEBI" id="CHEBI:30013"/>
        <dbReference type="ChEBI" id="CHEBI:57692"/>
        <dbReference type="ChEBI" id="CHEBI:74257"/>
        <dbReference type="ChEBI" id="CHEBI:456215"/>
        <dbReference type="EC" id="2.7.1.180"/>
    </reaction>
</comment>
<protein>
    <recommendedName>
        <fullName evidence="2 10">FAD:protein FMN transferase</fullName>
        <ecNumber evidence="1 10">2.7.1.180</ecNumber>
    </recommendedName>
    <alternativeName>
        <fullName evidence="8 10">Flavin transferase</fullName>
    </alternativeName>
</protein>
<dbReference type="SUPFAM" id="SSF143631">
    <property type="entry name" value="ApbE-like"/>
    <property type="match status" value="1"/>
</dbReference>
<evidence type="ECO:0000256" key="1">
    <source>
        <dbReference type="ARBA" id="ARBA00011955"/>
    </source>
</evidence>
<dbReference type="PANTHER" id="PTHR30040">
    <property type="entry name" value="THIAMINE BIOSYNTHESIS LIPOPROTEIN APBE"/>
    <property type="match status" value="1"/>
</dbReference>
<evidence type="ECO:0000313" key="13">
    <source>
        <dbReference type="EMBL" id="GBO93529.1"/>
    </source>
</evidence>
<evidence type="ECO:0000256" key="6">
    <source>
        <dbReference type="ARBA" id="ARBA00022827"/>
    </source>
</evidence>
<keyword evidence="7 10" id="KW-0460">Magnesium</keyword>
<keyword evidence="3 10" id="KW-0285">Flavoprotein</keyword>
<dbReference type="EC" id="2.7.1.180" evidence="1 10"/>
<dbReference type="PIRSF" id="PIRSF006268">
    <property type="entry name" value="ApbE"/>
    <property type="match status" value="1"/>
</dbReference>
<comment type="similarity">
    <text evidence="10">Belongs to the ApbE family.</text>
</comment>
<dbReference type="Pfam" id="PF02424">
    <property type="entry name" value="ApbE"/>
    <property type="match status" value="1"/>
</dbReference>
<dbReference type="OrthoDB" id="9778595at2"/>